<keyword evidence="6" id="KW-1185">Reference proteome</keyword>
<dbReference type="Gene3D" id="1.25.40.20">
    <property type="entry name" value="Ankyrin repeat-containing domain"/>
    <property type="match status" value="2"/>
</dbReference>
<evidence type="ECO:0008006" key="7">
    <source>
        <dbReference type="Google" id="ProtNLM"/>
    </source>
</evidence>
<reference evidence="5" key="1">
    <citation type="submission" date="2020-10" db="EMBL/GenBank/DDBJ databases">
        <authorList>
            <person name="Han B."/>
            <person name="Lu T."/>
            <person name="Zhao Q."/>
            <person name="Huang X."/>
            <person name="Zhao Y."/>
        </authorList>
    </citation>
    <scope>NUCLEOTIDE SEQUENCE</scope>
</reference>
<proteinExistence type="predicted"/>
<dbReference type="SUPFAM" id="SSF48403">
    <property type="entry name" value="Ankyrin repeat"/>
    <property type="match status" value="1"/>
</dbReference>
<dbReference type="PANTHER" id="PTHR24186">
    <property type="entry name" value="PROTEIN PHOSPHATASE 1 REGULATORY SUBUNIT"/>
    <property type="match status" value="1"/>
</dbReference>
<evidence type="ECO:0000256" key="1">
    <source>
        <dbReference type="ARBA" id="ARBA00022737"/>
    </source>
</evidence>
<feature type="signal peptide" evidence="4">
    <location>
        <begin position="1"/>
        <end position="16"/>
    </location>
</feature>
<dbReference type="InterPro" id="IPR002110">
    <property type="entry name" value="Ankyrin_rpt"/>
</dbReference>
<keyword evidence="1" id="KW-0677">Repeat</keyword>
<keyword evidence="4" id="KW-0732">Signal</keyword>
<name>A0A811QDX0_9POAL</name>
<dbReference type="GO" id="GO:0005886">
    <property type="term" value="C:plasma membrane"/>
    <property type="evidence" value="ECO:0007669"/>
    <property type="project" value="TreeGrafter"/>
</dbReference>
<dbReference type="OrthoDB" id="10040922at2759"/>
<dbReference type="InterPro" id="IPR036770">
    <property type="entry name" value="Ankyrin_rpt-contain_sf"/>
</dbReference>
<evidence type="ECO:0000256" key="3">
    <source>
        <dbReference type="PROSITE-ProRule" id="PRU00023"/>
    </source>
</evidence>
<dbReference type="SMART" id="SM00248">
    <property type="entry name" value="ANK"/>
    <property type="match status" value="6"/>
</dbReference>
<organism evidence="5 6">
    <name type="scientific">Miscanthus lutarioriparius</name>
    <dbReference type="NCBI Taxonomy" id="422564"/>
    <lineage>
        <taxon>Eukaryota</taxon>
        <taxon>Viridiplantae</taxon>
        <taxon>Streptophyta</taxon>
        <taxon>Embryophyta</taxon>
        <taxon>Tracheophyta</taxon>
        <taxon>Spermatophyta</taxon>
        <taxon>Magnoliopsida</taxon>
        <taxon>Liliopsida</taxon>
        <taxon>Poales</taxon>
        <taxon>Poaceae</taxon>
        <taxon>PACMAD clade</taxon>
        <taxon>Panicoideae</taxon>
        <taxon>Andropogonodae</taxon>
        <taxon>Andropogoneae</taxon>
        <taxon>Saccharinae</taxon>
        <taxon>Miscanthus</taxon>
    </lineage>
</organism>
<sequence length="405" mass="44431">MGKLKVLELLVGLAQAWPDEYPDGSEDTLLSPLTMRNCAGNTPLHEAVGNRRSAVALALIDADLYMIHDVNGRHESPLEIASREGLVDVVRKIVDIPWVDAEFVEWNPSAARLFTKSCWVVTPIKHEAAAIFVKFMVGKIGISLHPWRGRQQCTDELTMATREGTGLLENRPDLISLTDSSGNNAVHYAVQKNDARAVDMIHKMQVSLAYERNQVQQTPLHAAARYGSPEAIKALLRRCPDVAEMVDGNGCNVFHAAVVSGKIDALRCLLSRVRAAELLNQVDGEGNTPLYLSASMLHIPCALMLLEDRRVAPCILNGDGQTARSLVQANAAGGENAMDAYEMYLWKQLKREESKRCRKHQLPPVTLPRHKGSGKEAIKQSVGIHLVIATLVATITMPGGYSQVQ</sequence>
<protein>
    <recommendedName>
        <fullName evidence="7">PGG domain-containing protein</fullName>
    </recommendedName>
</protein>
<feature type="repeat" description="ANK" evidence="3">
    <location>
        <begin position="215"/>
        <end position="247"/>
    </location>
</feature>
<dbReference type="PANTHER" id="PTHR24186:SF50">
    <property type="entry name" value="ANKYRIN REPEAT-CONTAINING PROTEIN ITN1-LIKE ISOFORM X1"/>
    <property type="match status" value="1"/>
</dbReference>
<evidence type="ECO:0000256" key="2">
    <source>
        <dbReference type="ARBA" id="ARBA00023043"/>
    </source>
</evidence>
<dbReference type="PROSITE" id="PS50088">
    <property type="entry name" value="ANK_REPEAT"/>
    <property type="match status" value="1"/>
</dbReference>
<dbReference type="Pfam" id="PF12796">
    <property type="entry name" value="Ank_2"/>
    <property type="match status" value="1"/>
</dbReference>
<evidence type="ECO:0000313" key="6">
    <source>
        <dbReference type="Proteomes" id="UP000604825"/>
    </source>
</evidence>
<feature type="chain" id="PRO_5032655730" description="PGG domain-containing protein" evidence="4">
    <location>
        <begin position="17"/>
        <end position="405"/>
    </location>
</feature>
<evidence type="ECO:0000313" key="5">
    <source>
        <dbReference type="EMBL" id="CAD6254936.1"/>
    </source>
</evidence>
<dbReference type="EMBL" id="CAJGYO010000009">
    <property type="protein sequence ID" value="CAD6254936.1"/>
    <property type="molecule type" value="Genomic_DNA"/>
</dbReference>
<dbReference type="Proteomes" id="UP000604825">
    <property type="component" value="Unassembled WGS sequence"/>
</dbReference>
<keyword evidence="2 3" id="KW-0040">ANK repeat</keyword>
<accession>A0A811QDX0</accession>
<evidence type="ECO:0000256" key="4">
    <source>
        <dbReference type="SAM" id="SignalP"/>
    </source>
</evidence>
<comment type="caution">
    <text evidence="5">The sequence shown here is derived from an EMBL/GenBank/DDBJ whole genome shotgun (WGS) entry which is preliminary data.</text>
</comment>
<dbReference type="Pfam" id="PF13637">
    <property type="entry name" value="Ank_4"/>
    <property type="match status" value="1"/>
</dbReference>
<dbReference type="AlphaFoldDB" id="A0A811QDX0"/>
<gene>
    <name evidence="5" type="ORF">NCGR_LOCUS38533</name>
</gene>